<dbReference type="Gene3D" id="3.40.50.300">
    <property type="entry name" value="P-loop containing nucleotide triphosphate hydrolases"/>
    <property type="match status" value="1"/>
</dbReference>
<dbReference type="AlphaFoldDB" id="A0A1F7ITW1"/>
<dbReference type="EMBL" id="MGAL01000039">
    <property type="protein sequence ID" value="OGK46805.1"/>
    <property type="molecule type" value="Genomic_DNA"/>
</dbReference>
<dbReference type="GO" id="GO:0006261">
    <property type="term" value="P:DNA-templated DNA replication"/>
    <property type="evidence" value="ECO:0007669"/>
    <property type="project" value="TreeGrafter"/>
</dbReference>
<dbReference type="CDD" id="cd00009">
    <property type="entry name" value="AAA"/>
    <property type="match status" value="1"/>
</dbReference>
<name>A0A1F7ITW1_9BACT</name>
<dbReference type="InterPro" id="IPR008921">
    <property type="entry name" value="DNA_pol3_clamp-load_cplx_C"/>
</dbReference>
<dbReference type="SUPFAM" id="SSF52540">
    <property type="entry name" value="P-loop containing nucleoside triphosphate hydrolases"/>
    <property type="match status" value="1"/>
</dbReference>
<dbReference type="NCBIfam" id="TIGR02397">
    <property type="entry name" value="dnaX_nterm"/>
    <property type="match status" value="1"/>
</dbReference>
<comment type="subunit">
    <text evidence="3">DNA polymerase III contains a core (composed of alpha, epsilon and theta chains) that associates with a tau subunit. This core dimerizes to form the POLIII' complex. PolIII' associates with the gamma complex (composed of gamma, delta, delta', psi and chi chains) and with the beta chain to form the complete DNA polymerase III complex.</text>
</comment>
<dbReference type="Proteomes" id="UP000177141">
    <property type="component" value="Unassembled WGS sequence"/>
</dbReference>
<dbReference type="SUPFAM" id="SSF48019">
    <property type="entry name" value="post-AAA+ oligomerization domain-like"/>
    <property type="match status" value="1"/>
</dbReference>
<dbReference type="EC" id="2.7.7.7" evidence="3"/>
<evidence type="ECO:0000256" key="3">
    <source>
        <dbReference type="RuleBase" id="RU364063"/>
    </source>
</evidence>
<keyword evidence="3" id="KW-0067">ATP-binding</keyword>
<dbReference type="InterPro" id="IPR050238">
    <property type="entry name" value="DNA_Rep/Repair_Clamp_Loader"/>
</dbReference>
<keyword evidence="3" id="KW-0235">DNA replication</keyword>
<gene>
    <name evidence="3" type="primary">dnaX</name>
    <name evidence="5" type="ORF">A3A93_06110</name>
</gene>
<comment type="similarity">
    <text evidence="3">Belongs to the DnaX/STICHEL family.</text>
</comment>
<protein>
    <recommendedName>
        <fullName evidence="3">DNA polymerase III subunit gamma/tau</fullName>
        <ecNumber evidence="3">2.7.7.7</ecNumber>
    </recommendedName>
</protein>
<dbReference type="Pfam" id="PF13177">
    <property type="entry name" value="DNA_pol3_delta2"/>
    <property type="match status" value="1"/>
</dbReference>
<evidence type="ECO:0000256" key="1">
    <source>
        <dbReference type="ARBA" id="ARBA00022932"/>
    </source>
</evidence>
<dbReference type="PANTHER" id="PTHR11669">
    <property type="entry name" value="REPLICATION FACTOR C / DNA POLYMERASE III GAMMA-TAU SUBUNIT"/>
    <property type="match status" value="1"/>
</dbReference>
<evidence type="ECO:0000256" key="2">
    <source>
        <dbReference type="ARBA" id="ARBA00049244"/>
    </source>
</evidence>
<keyword evidence="3" id="KW-0808">Transferase</keyword>
<evidence type="ECO:0000313" key="5">
    <source>
        <dbReference type="EMBL" id="OGK46805.1"/>
    </source>
</evidence>
<dbReference type="InterPro" id="IPR027417">
    <property type="entry name" value="P-loop_NTPase"/>
</dbReference>
<comment type="caution">
    <text evidence="5">The sequence shown here is derived from an EMBL/GenBank/DDBJ whole genome shotgun (WGS) entry which is preliminary data.</text>
</comment>
<dbReference type="Gene3D" id="1.10.8.60">
    <property type="match status" value="1"/>
</dbReference>
<keyword evidence="3" id="KW-0547">Nucleotide-binding</keyword>
<reference evidence="5 6" key="1">
    <citation type="journal article" date="2016" name="Nat. Commun.">
        <title>Thousands of microbial genomes shed light on interconnected biogeochemical processes in an aquifer system.</title>
        <authorList>
            <person name="Anantharaman K."/>
            <person name="Brown C.T."/>
            <person name="Hug L.A."/>
            <person name="Sharon I."/>
            <person name="Castelle C.J."/>
            <person name="Probst A.J."/>
            <person name="Thomas B.C."/>
            <person name="Singh A."/>
            <person name="Wilkins M.J."/>
            <person name="Karaoz U."/>
            <person name="Brodie E.L."/>
            <person name="Williams K.H."/>
            <person name="Hubbard S.S."/>
            <person name="Banfield J.F."/>
        </authorList>
    </citation>
    <scope>NUCLEOTIDE SEQUENCE [LARGE SCALE GENOMIC DNA]</scope>
</reference>
<dbReference type="PANTHER" id="PTHR11669:SF0">
    <property type="entry name" value="PROTEIN STICHEL-LIKE 2"/>
    <property type="match status" value="1"/>
</dbReference>
<comment type="catalytic activity">
    <reaction evidence="2 3">
        <text>DNA(n) + a 2'-deoxyribonucleoside 5'-triphosphate = DNA(n+1) + diphosphate</text>
        <dbReference type="Rhea" id="RHEA:22508"/>
        <dbReference type="Rhea" id="RHEA-COMP:17339"/>
        <dbReference type="Rhea" id="RHEA-COMP:17340"/>
        <dbReference type="ChEBI" id="CHEBI:33019"/>
        <dbReference type="ChEBI" id="CHEBI:61560"/>
        <dbReference type="ChEBI" id="CHEBI:173112"/>
        <dbReference type="EC" id="2.7.7.7"/>
    </reaction>
</comment>
<dbReference type="GO" id="GO:0005524">
    <property type="term" value="F:ATP binding"/>
    <property type="evidence" value="ECO:0007669"/>
    <property type="project" value="UniProtKB-KW"/>
</dbReference>
<feature type="domain" description="AAA+ ATPase" evidence="4">
    <location>
        <begin position="32"/>
        <end position="180"/>
    </location>
</feature>
<sequence>MYYLTYRPRTIAELDNSQVREKIAAILKKKQIPHALLFVGTKGMGKTSTARILAKSLNCLENAFSNKSDSTEPCNTCHNCLTIDTGSSPDVVEQDAASNRGIDEIRRLIRESAFSPMTGNYRVYIIDEAHMITTDAFNALLKTLEEPPKTVIFILATTNEEKIPQTIISRCLKIDFGIAKESDILSMLDRILKNEKLKVDDDLKKLIATYSENSFRDAAKLLEELVMQDQMTLEKAKAYLGIRAKENLLEILHKSDLKESLEWIEEFSSNGGNIKRAIEDMLHKLKRQLLLKNQVISDEKDLGYSMKELMKLMKLLHEAYSNLKVSPIESLPLEIAVVEFYNLRNR</sequence>
<evidence type="ECO:0000313" key="6">
    <source>
        <dbReference type="Proteomes" id="UP000177141"/>
    </source>
</evidence>
<organism evidence="5 6">
    <name type="scientific">Candidatus Roizmanbacteria bacterium RIFCSPLOWO2_01_FULL_38_12</name>
    <dbReference type="NCBI Taxonomy" id="1802061"/>
    <lineage>
        <taxon>Bacteria</taxon>
        <taxon>Candidatus Roizmaniibacteriota</taxon>
    </lineage>
</organism>
<accession>A0A1F7ITW1</accession>
<comment type="function">
    <text evidence="3">DNA polymerase III is a complex, multichain enzyme responsible for most of the replicative synthesis in bacteria. This DNA polymerase also exhibits 3' to 5' exonuclease activity.</text>
</comment>
<evidence type="ECO:0000259" key="4">
    <source>
        <dbReference type="SMART" id="SM00382"/>
    </source>
</evidence>
<dbReference type="InterPro" id="IPR003593">
    <property type="entry name" value="AAA+_ATPase"/>
</dbReference>
<keyword evidence="1 3" id="KW-0239">DNA-directed DNA polymerase</keyword>
<keyword evidence="3" id="KW-0548">Nucleotidyltransferase</keyword>
<dbReference type="GO" id="GO:0003677">
    <property type="term" value="F:DNA binding"/>
    <property type="evidence" value="ECO:0007669"/>
    <property type="project" value="InterPro"/>
</dbReference>
<dbReference type="GO" id="GO:0003887">
    <property type="term" value="F:DNA-directed DNA polymerase activity"/>
    <property type="evidence" value="ECO:0007669"/>
    <property type="project" value="UniProtKB-KW"/>
</dbReference>
<dbReference type="InterPro" id="IPR012763">
    <property type="entry name" value="DNA_pol_III_sug/sutau_N"/>
</dbReference>
<dbReference type="SMART" id="SM00382">
    <property type="entry name" value="AAA"/>
    <property type="match status" value="1"/>
</dbReference>
<proteinExistence type="inferred from homology"/>
<dbReference type="STRING" id="1802061.A3A93_06110"/>
<dbReference type="GO" id="GO:0009360">
    <property type="term" value="C:DNA polymerase III complex"/>
    <property type="evidence" value="ECO:0007669"/>
    <property type="project" value="InterPro"/>
</dbReference>